<dbReference type="Pfam" id="PF01764">
    <property type="entry name" value="Lipase_3"/>
    <property type="match status" value="1"/>
</dbReference>
<dbReference type="SMR" id="Q55D81"/>
<feature type="domain" description="Fungal lipase-type" evidence="2">
    <location>
        <begin position="120"/>
        <end position="232"/>
    </location>
</feature>
<dbReference type="PANTHER" id="PTHR45856">
    <property type="entry name" value="ALPHA/BETA-HYDROLASES SUPERFAMILY PROTEIN"/>
    <property type="match status" value="1"/>
</dbReference>
<dbReference type="GO" id="GO:0006629">
    <property type="term" value="P:lipid metabolic process"/>
    <property type="evidence" value="ECO:0007669"/>
    <property type="project" value="InterPro"/>
</dbReference>
<dbReference type="Proteomes" id="UP000002195">
    <property type="component" value="Unassembled WGS sequence"/>
</dbReference>
<dbReference type="GeneID" id="8617206"/>
<dbReference type="OMA" id="GCEVHDG"/>
<protein>
    <recommendedName>
        <fullName evidence="2">Fungal lipase-type domain-containing protein</fullName>
    </recommendedName>
</protein>
<dbReference type="InterPro" id="IPR051218">
    <property type="entry name" value="Sec_MonoDiacylglyc_Lipase"/>
</dbReference>
<dbReference type="FunCoup" id="Q55D81">
    <property type="interactions" value="2"/>
</dbReference>
<dbReference type="SUPFAM" id="SSF53474">
    <property type="entry name" value="alpha/beta-Hydrolases"/>
    <property type="match status" value="1"/>
</dbReference>
<dbReference type="AlphaFoldDB" id="Q55D81"/>
<dbReference type="ESTHER" id="dicdi-q55d81">
    <property type="family name" value="Lipase_3"/>
</dbReference>
<organism evidence="3 4">
    <name type="scientific">Dictyostelium discoideum</name>
    <name type="common">Social amoeba</name>
    <dbReference type="NCBI Taxonomy" id="44689"/>
    <lineage>
        <taxon>Eukaryota</taxon>
        <taxon>Amoebozoa</taxon>
        <taxon>Evosea</taxon>
        <taxon>Eumycetozoa</taxon>
        <taxon>Dictyostelia</taxon>
        <taxon>Dictyosteliales</taxon>
        <taxon>Dictyosteliaceae</taxon>
        <taxon>Dictyostelium</taxon>
    </lineage>
</organism>
<dbReference type="HOGENOM" id="CLU_032957_5_0_1"/>
<dbReference type="eggNOG" id="KOG4569">
    <property type="taxonomic scope" value="Eukaryota"/>
</dbReference>
<dbReference type="InterPro" id="IPR002921">
    <property type="entry name" value="Fungal_lipase-type"/>
</dbReference>
<dbReference type="CDD" id="cd00519">
    <property type="entry name" value="Lipase_3"/>
    <property type="match status" value="1"/>
</dbReference>
<dbReference type="KEGG" id="ddi:DDB_G0270934"/>
<feature type="signal peptide" evidence="1">
    <location>
        <begin position="1"/>
        <end position="21"/>
    </location>
</feature>
<dbReference type="PaxDb" id="44689-DDB0216694"/>
<dbReference type="PANTHER" id="PTHR45856:SF20">
    <property type="entry name" value="FUNGAL LIPASE-LIKE DOMAIN-CONTAINING PROTEIN"/>
    <property type="match status" value="1"/>
</dbReference>
<evidence type="ECO:0000313" key="3">
    <source>
        <dbReference type="EMBL" id="EAL72817.1"/>
    </source>
</evidence>
<reference evidence="3 4" key="1">
    <citation type="journal article" date="2005" name="Nature">
        <title>The genome of the social amoeba Dictyostelium discoideum.</title>
        <authorList>
            <consortium name="The Dictyostelium discoideum Sequencing Consortium"/>
            <person name="Eichinger L."/>
            <person name="Pachebat J.A."/>
            <person name="Glockner G."/>
            <person name="Rajandream M.A."/>
            <person name="Sucgang R."/>
            <person name="Berriman M."/>
            <person name="Song J."/>
            <person name="Olsen R."/>
            <person name="Szafranski K."/>
            <person name="Xu Q."/>
            <person name="Tunggal B."/>
            <person name="Kummerfeld S."/>
            <person name="Madera M."/>
            <person name="Konfortov B.A."/>
            <person name="Rivero F."/>
            <person name="Bankier A.T."/>
            <person name="Lehmann R."/>
            <person name="Hamlin N."/>
            <person name="Davies R."/>
            <person name="Gaudet P."/>
            <person name="Fey P."/>
            <person name="Pilcher K."/>
            <person name="Chen G."/>
            <person name="Saunders D."/>
            <person name="Sodergren E."/>
            <person name="Davis P."/>
            <person name="Kerhornou A."/>
            <person name="Nie X."/>
            <person name="Hall N."/>
            <person name="Anjard C."/>
            <person name="Hemphill L."/>
            <person name="Bason N."/>
            <person name="Farbrother P."/>
            <person name="Desany B."/>
            <person name="Just E."/>
            <person name="Morio T."/>
            <person name="Rost R."/>
            <person name="Churcher C."/>
            <person name="Cooper J."/>
            <person name="Haydock S."/>
            <person name="van Driessche N."/>
            <person name="Cronin A."/>
            <person name="Goodhead I."/>
            <person name="Muzny D."/>
            <person name="Mourier T."/>
            <person name="Pain A."/>
            <person name="Lu M."/>
            <person name="Harper D."/>
            <person name="Lindsay R."/>
            <person name="Hauser H."/>
            <person name="James K."/>
            <person name="Quiles M."/>
            <person name="Madan Babu M."/>
            <person name="Saito T."/>
            <person name="Buchrieser C."/>
            <person name="Wardroper A."/>
            <person name="Felder M."/>
            <person name="Thangavelu M."/>
            <person name="Johnson D."/>
            <person name="Knights A."/>
            <person name="Loulseged H."/>
            <person name="Mungall K."/>
            <person name="Oliver K."/>
            <person name="Price C."/>
            <person name="Quail M.A."/>
            <person name="Urushihara H."/>
            <person name="Hernandez J."/>
            <person name="Rabbinowitsch E."/>
            <person name="Steffen D."/>
            <person name="Sanders M."/>
            <person name="Ma J."/>
            <person name="Kohara Y."/>
            <person name="Sharp S."/>
            <person name="Simmonds M."/>
            <person name="Spiegler S."/>
            <person name="Tivey A."/>
            <person name="Sugano S."/>
            <person name="White B."/>
            <person name="Walker D."/>
            <person name="Woodward J."/>
            <person name="Winckler T."/>
            <person name="Tanaka Y."/>
            <person name="Shaulsky G."/>
            <person name="Schleicher M."/>
            <person name="Weinstock G."/>
            <person name="Rosenthal A."/>
            <person name="Cox E.C."/>
            <person name="Chisholm R.L."/>
            <person name="Gibbs R."/>
            <person name="Loomis W.F."/>
            <person name="Platzer M."/>
            <person name="Kay R.R."/>
            <person name="Williams J."/>
            <person name="Dear P.H."/>
            <person name="Noegel A.A."/>
            <person name="Barrell B."/>
            <person name="Kuspa A."/>
        </authorList>
    </citation>
    <scope>NUCLEOTIDE SEQUENCE [LARGE SCALE GENOMIC DNA]</scope>
    <source>
        <strain evidence="3 4">AX4</strain>
    </source>
</reference>
<dbReference type="PhylomeDB" id="Q55D81"/>
<dbReference type="EMBL" id="AAFI02000005">
    <property type="protein sequence ID" value="EAL72817.1"/>
    <property type="molecule type" value="Genomic_DNA"/>
</dbReference>
<dbReference type="VEuPathDB" id="AmoebaDB:DDB_G0270934"/>
<comment type="caution">
    <text evidence="3">The sequence shown here is derived from an EMBL/GenBank/DDBJ whole genome shotgun (WGS) entry which is preliminary data.</text>
</comment>
<dbReference type="RefSeq" id="XP_646250.1">
    <property type="nucleotide sequence ID" value="XM_641158.1"/>
</dbReference>
<dbReference type="InParanoid" id="Q55D81"/>
<accession>Q55D81</accession>
<name>Q55D81_DICDI</name>
<gene>
    <name evidence="3" type="ORF">DDB_G0270934</name>
</gene>
<sequence length="287" mass="32064">MIKSIISCIIISFLMINFCNSIKINGDGQQQQQQQQINLENSLPSFPYDQAVAEIFVQFSYAAYCNGPDIQNWNCTTCKNLPGFNIVSAIFNVTTNTQAFVGYTNNQVIVSFRGSMDVETIYPPYPQAKVHDGFYRGWASVSSQVRTSIDTALAKCGSDCKEIWVVGHSLGAALATLCVAEVQGWYTLPTYSYTYGSPRVGDSIFVGYFNQIHKNNYRVVNQHDLVPHVPMEGLLDYHHVPTEVYYPTNTTYIVCNDSGEDPICSDSVIGLSIYDHLHYFGIPCCCK</sequence>
<evidence type="ECO:0000313" key="4">
    <source>
        <dbReference type="Proteomes" id="UP000002195"/>
    </source>
</evidence>
<keyword evidence="4" id="KW-1185">Reference proteome</keyword>
<keyword evidence="1" id="KW-0732">Signal</keyword>
<feature type="chain" id="PRO_5004250637" description="Fungal lipase-type domain-containing protein" evidence="1">
    <location>
        <begin position="22"/>
        <end position="287"/>
    </location>
</feature>
<evidence type="ECO:0000259" key="2">
    <source>
        <dbReference type="Pfam" id="PF01764"/>
    </source>
</evidence>
<proteinExistence type="predicted"/>
<dbReference type="Gene3D" id="3.40.50.1820">
    <property type="entry name" value="alpha/beta hydrolase"/>
    <property type="match status" value="1"/>
</dbReference>
<dbReference type="dictyBase" id="DDB_G0270934"/>
<dbReference type="InterPro" id="IPR029058">
    <property type="entry name" value="AB_hydrolase_fold"/>
</dbReference>
<evidence type="ECO:0000256" key="1">
    <source>
        <dbReference type="SAM" id="SignalP"/>
    </source>
</evidence>